<keyword evidence="8 13" id="KW-1133">Transmembrane helix</keyword>
<keyword evidence="11" id="KW-1038">Host endoplasmic reticulum</keyword>
<reference evidence="14" key="1">
    <citation type="submission" date="2013-08" db="EMBL/GenBank/DDBJ databases">
        <authorList>
            <person name="Aboelnasr H.M."/>
            <person name="Han C.G."/>
            <person name="Li Y.Y."/>
        </authorList>
    </citation>
    <scope>NUCLEOTIDE SEQUENCE</scope>
    <source>
        <strain evidence="14">Pep</strain>
    </source>
</reference>
<evidence type="ECO:0000256" key="13">
    <source>
        <dbReference type="SAM" id="Phobius"/>
    </source>
</evidence>
<accession>A0A068F731</accession>
<keyword evidence="6 13" id="KW-0812">Transmembrane</keyword>
<evidence type="ECO:0000256" key="4">
    <source>
        <dbReference type="ARBA" id="ARBA00013304"/>
    </source>
</evidence>
<sequence>MPLSPPPDYTKVLFCACVGVALSVIVHLSTRSTLPSVGDNIHSLPHGGFYRDGTKQIAYCSPKGLNSIESLSLSAFSPWSIVLFLIALIAISHWFDSKRCARCSNFHA</sequence>
<evidence type="ECO:0000256" key="2">
    <source>
        <dbReference type="ARBA" id="ARBA00004625"/>
    </source>
</evidence>
<feature type="transmembrane region" description="Helical" evidence="13">
    <location>
        <begin position="12"/>
        <end position="30"/>
    </location>
</feature>
<gene>
    <name evidence="14" type="primary">TGB2</name>
</gene>
<evidence type="ECO:0000256" key="9">
    <source>
        <dbReference type="ARBA" id="ARBA00023031"/>
    </source>
</evidence>
<proteinExistence type="inferred from homology"/>
<evidence type="ECO:0000256" key="6">
    <source>
        <dbReference type="ARBA" id="ARBA00022692"/>
    </source>
</evidence>
<reference evidence="14" key="2">
    <citation type="journal article" date="2014" name="Plant Dis.">
        <title>First Report of Potato Virus H on Solanum muricatum in China.</title>
        <authorList>
            <person name="Abouelnasr H.M."/>
            <person name="Li Y.Y."/>
            <person name="Zhang Z.Y."/>
            <person name="Liu J.Y."/>
            <person name="Li S.F."/>
            <person name="Li D.W."/>
            <person name="Yu J.L."/>
            <person name="McBeath J.H."/>
            <person name="Han C.G."/>
        </authorList>
    </citation>
    <scope>NUCLEOTIDE SEQUENCE</scope>
    <source>
        <strain evidence="14">Pep</strain>
    </source>
</reference>
<evidence type="ECO:0000313" key="14">
    <source>
        <dbReference type="EMBL" id="AID60176.1"/>
    </source>
</evidence>
<comment type="subcellular location">
    <subcellularLocation>
        <location evidence="2">Host endoplasmic reticulum membrane</location>
    </subcellularLocation>
</comment>
<dbReference type="Pfam" id="PF01307">
    <property type="entry name" value="Plant_vir_prot"/>
    <property type="match status" value="1"/>
</dbReference>
<evidence type="ECO:0000256" key="1">
    <source>
        <dbReference type="ARBA" id="ARBA00002252"/>
    </source>
</evidence>
<feature type="transmembrane region" description="Helical" evidence="13">
    <location>
        <begin position="76"/>
        <end position="95"/>
    </location>
</feature>
<keyword evidence="7" id="KW-1043">Host membrane</keyword>
<name>A0A068F731_9VIRU</name>
<evidence type="ECO:0000256" key="5">
    <source>
        <dbReference type="ARBA" id="ARBA00022448"/>
    </source>
</evidence>
<dbReference type="EMBL" id="KF546312">
    <property type="protein sequence ID" value="AID60176.1"/>
    <property type="molecule type" value="Genomic_RNA"/>
</dbReference>
<protein>
    <recommendedName>
        <fullName evidence="4">Movement protein TGB2</fullName>
    </recommendedName>
    <alternativeName>
        <fullName evidence="12">Triple gene block 2 protein</fullName>
    </alternativeName>
</protein>
<organism evidence="14">
    <name type="scientific">Potato virus H</name>
    <dbReference type="NCBI Taxonomy" id="1046402"/>
    <lineage>
        <taxon>Viruses</taxon>
        <taxon>Riboviria</taxon>
        <taxon>Orthornavirae</taxon>
        <taxon>Kitrinoviricota</taxon>
        <taxon>Alsuviricetes</taxon>
        <taxon>Tymovirales</taxon>
        <taxon>Betaflexiviridae</taxon>
        <taxon>Quinvirinae</taxon>
        <taxon>Carlavirus</taxon>
        <taxon>Carlavirus chisolani</taxon>
    </lineage>
</organism>
<evidence type="ECO:0000256" key="12">
    <source>
        <dbReference type="ARBA" id="ARBA00032240"/>
    </source>
</evidence>
<evidence type="ECO:0000256" key="11">
    <source>
        <dbReference type="ARBA" id="ARBA00023184"/>
    </source>
</evidence>
<keyword evidence="10 13" id="KW-0472">Membrane</keyword>
<evidence type="ECO:0000256" key="10">
    <source>
        <dbReference type="ARBA" id="ARBA00023136"/>
    </source>
</evidence>
<keyword evidence="5" id="KW-0813">Transport</keyword>
<evidence type="ECO:0000256" key="8">
    <source>
        <dbReference type="ARBA" id="ARBA00022989"/>
    </source>
</evidence>
<dbReference type="GO" id="GO:0044167">
    <property type="term" value="C:host cell endoplasmic reticulum membrane"/>
    <property type="evidence" value="ECO:0007669"/>
    <property type="project" value="UniProtKB-SubCell"/>
</dbReference>
<evidence type="ECO:0000256" key="3">
    <source>
        <dbReference type="ARBA" id="ARBA00010321"/>
    </source>
</evidence>
<dbReference type="GO" id="GO:0046740">
    <property type="term" value="P:transport of virus in host, cell to cell"/>
    <property type="evidence" value="ECO:0007669"/>
    <property type="project" value="UniProtKB-KW"/>
</dbReference>
<keyword evidence="9" id="KW-0916">Viral movement protein</keyword>
<evidence type="ECO:0000256" key="7">
    <source>
        <dbReference type="ARBA" id="ARBA00022870"/>
    </source>
</evidence>
<comment type="similarity">
    <text evidence="3">Belongs to the Tymovirales TGBp2 protein family.</text>
</comment>
<dbReference type="InterPro" id="IPR001896">
    <property type="entry name" value="Plant_vir_prot"/>
</dbReference>
<comment type="function">
    <text evidence="1">Plays a role in viral cell-to-cell propagation, by facilitating genome transport to neighboring plant cells through plasmosdesmata,.</text>
</comment>